<organism evidence="2 3">
    <name type="scientific">Aequorivita vitellina</name>
    <dbReference type="NCBI Taxonomy" id="2874475"/>
    <lineage>
        <taxon>Bacteria</taxon>
        <taxon>Pseudomonadati</taxon>
        <taxon>Bacteroidota</taxon>
        <taxon>Flavobacteriia</taxon>
        <taxon>Flavobacteriales</taxon>
        <taxon>Flavobacteriaceae</taxon>
        <taxon>Aequorivita</taxon>
    </lineage>
</organism>
<evidence type="ECO:0000313" key="2">
    <source>
        <dbReference type="EMBL" id="MCG2419387.1"/>
    </source>
</evidence>
<name>A0A9X1U3L7_9FLAO</name>
<accession>A0A9X1U3L7</accession>
<reference evidence="2" key="1">
    <citation type="submission" date="2021-09" db="EMBL/GenBank/DDBJ databases">
        <title>Genome of Aequorivita sp. strain F47161.</title>
        <authorList>
            <person name="Wang Y."/>
        </authorList>
    </citation>
    <scope>NUCLEOTIDE SEQUENCE</scope>
    <source>
        <strain evidence="2">F47161</strain>
    </source>
</reference>
<protein>
    <submittedName>
        <fullName evidence="2">DUF6520 family protein</fullName>
    </submittedName>
</protein>
<dbReference type="AlphaFoldDB" id="A0A9X1U3L7"/>
<evidence type="ECO:0000256" key="1">
    <source>
        <dbReference type="SAM" id="SignalP"/>
    </source>
</evidence>
<dbReference type="Proteomes" id="UP001139461">
    <property type="component" value="Unassembled WGS sequence"/>
</dbReference>
<dbReference type="RefSeq" id="WP_237603176.1">
    <property type="nucleotide sequence ID" value="NZ_JAIRBA010000018.1"/>
</dbReference>
<sequence>MQNKKFKFFVPVSVCMLAVAAAFAFNTPKNENVVLETGYIFKSGVCQVEGQCTNIGTAICTHNGMDVFKLSGNSCVQPLRGTWQP</sequence>
<feature type="chain" id="PRO_5040983662" evidence="1">
    <location>
        <begin position="25"/>
        <end position="85"/>
    </location>
</feature>
<evidence type="ECO:0000313" key="3">
    <source>
        <dbReference type="Proteomes" id="UP001139461"/>
    </source>
</evidence>
<proteinExistence type="predicted"/>
<keyword evidence="1" id="KW-0732">Signal</keyword>
<feature type="signal peptide" evidence="1">
    <location>
        <begin position="1"/>
        <end position="24"/>
    </location>
</feature>
<dbReference type="InterPro" id="IPR045391">
    <property type="entry name" value="DUF6520"/>
</dbReference>
<dbReference type="EMBL" id="JAIRBA010000018">
    <property type="protein sequence ID" value="MCG2419387.1"/>
    <property type="molecule type" value="Genomic_DNA"/>
</dbReference>
<dbReference type="Pfam" id="PF20130">
    <property type="entry name" value="DUF6520"/>
    <property type="match status" value="1"/>
</dbReference>
<comment type="caution">
    <text evidence="2">The sequence shown here is derived from an EMBL/GenBank/DDBJ whole genome shotgun (WGS) entry which is preliminary data.</text>
</comment>
<gene>
    <name evidence="2" type="ORF">K8089_10160</name>
</gene>
<keyword evidence="3" id="KW-1185">Reference proteome</keyword>